<dbReference type="Gene3D" id="2.120.10.80">
    <property type="entry name" value="Kelch-type beta propeller"/>
    <property type="match status" value="1"/>
</dbReference>
<dbReference type="SMART" id="SM00225">
    <property type="entry name" value="BTB"/>
    <property type="match status" value="1"/>
</dbReference>
<evidence type="ECO:0000313" key="5">
    <source>
        <dbReference type="Proteomes" id="UP001642483"/>
    </source>
</evidence>
<dbReference type="InterPro" id="IPR000210">
    <property type="entry name" value="BTB/POZ_dom"/>
</dbReference>
<sequence length="432" mass="49233">MEFNNNHATEILNNLNEERTTTKDFCDFTIKAGGKQFPVHKCVVGSFSEYFKKMFTTKMKESYSNEGSVKEVSGPTMASIINFVYTSCIILTYDNVYDVLEAAEYLHITSLKEYCRKFFKASLNGENCLKIRSYSNRYNMGDLVQAAETFISKNLGAVLKSADFLQFGFDDVKAMLKLETVEDSIDEEKYRSAVAWALHDFDDRWKNFSDLFHLIQLENLSKDFLIKVVQKEKLVCNSTDCMQLLVTSLVSRISEAPACKAKSGQSDEMLMIGGWECQQSVAKFNTKTIQWSNMPDTNIARRRPSAVNYNQQILLMGGRQGRTYYNSVEMLDLNDENLKWDSNLPSMGEKRCGFASALLNGLVYCAGGKNDNGRLSSCESYNPEERKWSSIRNMNIKRSSHSLVSARGEFIILMFEVNFCQSCRSKLRDANH</sequence>
<dbReference type="EMBL" id="CAWYQH010000110">
    <property type="protein sequence ID" value="CAK8689882.1"/>
    <property type="molecule type" value="Genomic_DNA"/>
</dbReference>
<dbReference type="Gene3D" id="1.25.40.420">
    <property type="match status" value="1"/>
</dbReference>
<protein>
    <recommendedName>
        <fullName evidence="3">BTB domain-containing protein</fullName>
    </recommendedName>
</protein>
<dbReference type="Pfam" id="PF00651">
    <property type="entry name" value="BTB"/>
    <property type="match status" value="1"/>
</dbReference>
<dbReference type="SMART" id="SM00612">
    <property type="entry name" value="Kelch"/>
    <property type="match status" value="3"/>
</dbReference>
<evidence type="ECO:0000256" key="1">
    <source>
        <dbReference type="ARBA" id="ARBA00022441"/>
    </source>
</evidence>
<dbReference type="Gene3D" id="3.30.710.10">
    <property type="entry name" value="Potassium Channel Kv1.1, Chain A"/>
    <property type="match status" value="1"/>
</dbReference>
<dbReference type="InterPro" id="IPR011333">
    <property type="entry name" value="SKP1/BTB/POZ_sf"/>
</dbReference>
<evidence type="ECO:0000256" key="2">
    <source>
        <dbReference type="ARBA" id="ARBA00022737"/>
    </source>
</evidence>
<dbReference type="PANTHER" id="PTHR45632">
    <property type="entry name" value="LD33804P"/>
    <property type="match status" value="1"/>
</dbReference>
<dbReference type="SMART" id="SM00875">
    <property type="entry name" value="BACK"/>
    <property type="match status" value="1"/>
</dbReference>
<evidence type="ECO:0000259" key="3">
    <source>
        <dbReference type="PROSITE" id="PS50097"/>
    </source>
</evidence>
<keyword evidence="1" id="KW-0880">Kelch repeat</keyword>
<accession>A0ABP0GDQ7</accession>
<dbReference type="PROSITE" id="PS50097">
    <property type="entry name" value="BTB"/>
    <property type="match status" value="1"/>
</dbReference>
<dbReference type="SUPFAM" id="SSF117281">
    <property type="entry name" value="Kelch motif"/>
    <property type="match status" value="1"/>
</dbReference>
<keyword evidence="5" id="KW-1185">Reference proteome</keyword>
<dbReference type="PANTHER" id="PTHR45632:SF30">
    <property type="entry name" value="BTB DOMAIN-CONTAINING PROTEIN"/>
    <property type="match status" value="1"/>
</dbReference>
<name>A0ABP0GDQ7_CLALP</name>
<keyword evidence="2" id="KW-0677">Repeat</keyword>
<dbReference type="Pfam" id="PF07707">
    <property type="entry name" value="BACK"/>
    <property type="match status" value="1"/>
</dbReference>
<dbReference type="Pfam" id="PF24681">
    <property type="entry name" value="Kelch_KLHDC2_KLHL20_DRC7"/>
    <property type="match status" value="1"/>
</dbReference>
<comment type="caution">
    <text evidence="4">The sequence shown here is derived from an EMBL/GenBank/DDBJ whole genome shotgun (WGS) entry which is preliminary data.</text>
</comment>
<dbReference type="InterPro" id="IPR015915">
    <property type="entry name" value="Kelch-typ_b-propeller"/>
</dbReference>
<reference evidence="4 5" key="1">
    <citation type="submission" date="2024-02" db="EMBL/GenBank/DDBJ databases">
        <authorList>
            <person name="Daric V."/>
            <person name="Darras S."/>
        </authorList>
    </citation>
    <scope>NUCLEOTIDE SEQUENCE [LARGE SCALE GENOMIC DNA]</scope>
</reference>
<dbReference type="Proteomes" id="UP001642483">
    <property type="component" value="Unassembled WGS sequence"/>
</dbReference>
<evidence type="ECO:0000313" key="4">
    <source>
        <dbReference type="EMBL" id="CAK8689882.1"/>
    </source>
</evidence>
<proteinExistence type="predicted"/>
<organism evidence="4 5">
    <name type="scientific">Clavelina lepadiformis</name>
    <name type="common">Light-bulb sea squirt</name>
    <name type="synonym">Ascidia lepadiformis</name>
    <dbReference type="NCBI Taxonomy" id="159417"/>
    <lineage>
        <taxon>Eukaryota</taxon>
        <taxon>Metazoa</taxon>
        <taxon>Chordata</taxon>
        <taxon>Tunicata</taxon>
        <taxon>Ascidiacea</taxon>
        <taxon>Aplousobranchia</taxon>
        <taxon>Clavelinidae</taxon>
        <taxon>Clavelina</taxon>
    </lineage>
</organism>
<dbReference type="InterPro" id="IPR006652">
    <property type="entry name" value="Kelch_1"/>
</dbReference>
<dbReference type="SUPFAM" id="SSF54695">
    <property type="entry name" value="POZ domain"/>
    <property type="match status" value="1"/>
</dbReference>
<feature type="domain" description="BTB" evidence="3">
    <location>
        <begin position="26"/>
        <end position="93"/>
    </location>
</feature>
<dbReference type="InterPro" id="IPR011705">
    <property type="entry name" value="BACK"/>
</dbReference>
<gene>
    <name evidence="4" type="ORF">CVLEPA_LOCUS22540</name>
</gene>